<sequence length="192" mass="21488">MSHTSEPTDDTSPVEDQQAAFHQLRQQMIQDILSTEAISYTQSFLEQLDLNAGIVPYIDDATAQMVSSGPFFDQMTLCEDVRRAPSECYEEQWTVLDRLADWNEYPAALEAVNGGVGRDKEEVRAAVEATYSYELGLILFGGADERPVEIVLDGELADVDVEDMFVLDWGDEAWEGILEGSWEFQFDGVNTS</sequence>
<protein>
    <submittedName>
        <fullName evidence="1">Uncharacterized protein</fullName>
    </submittedName>
</protein>
<gene>
    <name evidence="1" type="ORF">QQS21_003439</name>
</gene>
<dbReference type="AlphaFoldDB" id="A0AAJ0G295"/>
<comment type="caution">
    <text evidence="1">The sequence shown here is derived from an EMBL/GenBank/DDBJ whole genome shotgun (WGS) entry which is preliminary data.</text>
</comment>
<accession>A0AAJ0G295</accession>
<name>A0AAJ0G295_9HYPO</name>
<reference evidence="1" key="1">
    <citation type="submission" date="2023-06" db="EMBL/GenBank/DDBJ databases">
        <title>Conoideocrella luteorostrata (Hypocreales: Clavicipitaceae), a potential biocontrol fungus for elongate hemlock scale in United States Christmas tree production areas.</title>
        <authorList>
            <person name="Barrett H."/>
            <person name="Lovett B."/>
            <person name="Macias A.M."/>
            <person name="Stajich J.E."/>
            <person name="Kasson M.T."/>
        </authorList>
    </citation>
    <scope>NUCLEOTIDE SEQUENCE</scope>
    <source>
        <strain evidence="1">ARSEF 14590</strain>
    </source>
</reference>
<dbReference type="EMBL" id="JASWJB010000045">
    <property type="protein sequence ID" value="KAK2606156.1"/>
    <property type="molecule type" value="Genomic_DNA"/>
</dbReference>
<evidence type="ECO:0000313" key="1">
    <source>
        <dbReference type="EMBL" id="KAK2606156.1"/>
    </source>
</evidence>
<evidence type="ECO:0000313" key="2">
    <source>
        <dbReference type="Proteomes" id="UP001251528"/>
    </source>
</evidence>
<organism evidence="1 2">
    <name type="scientific">Conoideocrella luteorostrata</name>
    <dbReference type="NCBI Taxonomy" id="1105319"/>
    <lineage>
        <taxon>Eukaryota</taxon>
        <taxon>Fungi</taxon>
        <taxon>Dikarya</taxon>
        <taxon>Ascomycota</taxon>
        <taxon>Pezizomycotina</taxon>
        <taxon>Sordariomycetes</taxon>
        <taxon>Hypocreomycetidae</taxon>
        <taxon>Hypocreales</taxon>
        <taxon>Clavicipitaceae</taxon>
        <taxon>Conoideocrella</taxon>
    </lineage>
</organism>
<dbReference type="Proteomes" id="UP001251528">
    <property type="component" value="Unassembled WGS sequence"/>
</dbReference>
<keyword evidence="2" id="KW-1185">Reference proteome</keyword>
<proteinExistence type="predicted"/>